<evidence type="ECO:0000313" key="5">
    <source>
        <dbReference type="Proteomes" id="UP000239209"/>
    </source>
</evidence>
<dbReference type="InterPro" id="IPR051553">
    <property type="entry name" value="Ran_GTPase-activating"/>
</dbReference>
<protein>
    <submittedName>
        <fullName evidence="4">Alpha-tubulin suppressor-like RCC1 family protein</fullName>
    </submittedName>
</protein>
<gene>
    <name evidence="4" type="ORF">CLV70_102384</name>
</gene>
<dbReference type="Proteomes" id="UP000239209">
    <property type="component" value="Unassembled WGS sequence"/>
</dbReference>
<evidence type="ECO:0000256" key="1">
    <source>
        <dbReference type="ARBA" id="ARBA00023295"/>
    </source>
</evidence>
<keyword evidence="2" id="KW-0119">Carbohydrate metabolism</keyword>
<feature type="domain" description="Fibronectin type-III" evidence="3">
    <location>
        <begin position="467"/>
        <end position="553"/>
    </location>
</feature>
<proteinExistence type="predicted"/>
<dbReference type="PROSITE" id="PS50012">
    <property type="entry name" value="RCC1_3"/>
    <property type="match status" value="5"/>
</dbReference>
<dbReference type="RefSeq" id="WP_106125366.1">
    <property type="nucleotide sequence ID" value="NZ_PVZG01000002.1"/>
</dbReference>
<dbReference type="GO" id="GO:0005085">
    <property type="term" value="F:guanyl-nucleotide exchange factor activity"/>
    <property type="evidence" value="ECO:0007669"/>
    <property type="project" value="TreeGrafter"/>
</dbReference>
<dbReference type="InterPro" id="IPR036116">
    <property type="entry name" value="FN3_sf"/>
</dbReference>
<dbReference type="CDD" id="cd00063">
    <property type="entry name" value="FN3"/>
    <property type="match status" value="1"/>
</dbReference>
<name>A0A2T0SFP5_9ACTN</name>
<dbReference type="InterPro" id="IPR009091">
    <property type="entry name" value="RCC1/BLIP-II"/>
</dbReference>
<dbReference type="OrthoDB" id="5482597at2"/>
<organism evidence="4 5">
    <name type="scientific">Pseudosporangium ferrugineum</name>
    <dbReference type="NCBI Taxonomy" id="439699"/>
    <lineage>
        <taxon>Bacteria</taxon>
        <taxon>Bacillati</taxon>
        <taxon>Actinomycetota</taxon>
        <taxon>Actinomycetes</taxon>
        <taxon>Micromonosporales</taxon>
        <taxon>Micromonosporaceae</taxon>
        <taxon>Pseudosporangium</taxon>
    </lineage>
</organism>
<evidence type="ECO:0000256" key="2">
    <source>
        <dbReference type="ARBA" id="ARBA00023326"/>
    </source>
</evidence>
<dbReference type="Pfam" id="PF13540">
    <property type="entry name" value="RCC1_2"/>
    <property type="match status" value="3"/>
</dbReference>
<dbReference type="InterPro" id="IPR000408">
    <property type="entry name" value="Reg_chr_condens"/>
</dbReference>
<dbReference type="PANTHER" id="PTHR45982">
    <property type="entry name" value="REGULATOR OF CHROMOSOME CONDENSATION"/>
    <property type="match status" value="1"/>
</dbReference>
<evidence type="ECO:0000313" key="4">
    <source>
        <dbReference type="EMBL" id="PRY32173.1"/>
    </source>
</evidence>
<sequence length="1335" mass="133936">MSLITYALRRPLSLLAVLLVALGLGVVGATTAAAATRVAPPSAFKAVAGNGKVSLSWTAARGSTGVDVLRNGVVVAQKVRGTRWSSAVVRNGLTYKYVLRSVDAKGRRSKNSAVRTVTPLAAPPGLTGVAIRHQNRQVTVTWNRPANTLAATVRAVVNGSRKAAVPAADGLLVVTGLTNDRSYALNVEAVNRNGTASVPARLTAVPTAAEQRSAFGLTAVASDARVALTWLPVAGAQRYLLFRNAKQIKTVEAPATAYTDAGLPNAAAYRYQVKVVVSGQVSAFSPAKAATPYAVPSVPGPVSARAGDGAVELSWPAPVNPVAAYELFRDGLKIADVPGAAVTYVDSGLVNGTRYAYSLRPYNANQVAGPGSVAVAAVPSPDPLPPAAPTAAAGDDKVTLTWPAGGTGRWLLRRDGVVLGGLLTRTGFVDTSAANGITYRYALIAVGADGRQSPPSAEATATPRVVPPSAPTGLQAVAGNTEVTLTWTVPAQAPARYRVFRDGTRFTEVDGPPVRDGALDNGTTYRYTVTALDSRGNESGPSGAVTATPAAPPVQAPAVTAEERHEEALLHFTPAPGKVAASWRVLRDGVEIATTVRPELTARELTDGTPYRFQVQSVYADGTTSPLSPIAVVVPRAPWRAIAVGGAFACGVHIDGTARCWGGNDSRQLGDGSTVAAASGPVVVAGPAGVTRVAAGSRHACAVDGTGDLWCWGAVLGDPGSTARAERVGGLAGVTAVGAGGATTCAVTAGEVWCLGDGTDGQLGGAPTGGVPVRVTLPAAATDVAVGGHHACALLADATVACWGADDAGQRSGSPSAERAPARVDGLTGVTAVSAGTDHTCVLLGAAVSCFGAGDAGQLGHAGTGPGTVDVPAATGVSAGHRYTCVSLLSGEARCFGAGGAGQLGDGAGVDRTEPVAVLNLDDATAVAAGAGATTCALTRDGSLWCFGDDGAGQHGTGDDGRMSQPSAPIVGLAGTTKIAMGTDASCVVRDNAVWCWGRNRLGAAGGQPGVPRPGPVQVELPAGVVPRTVAVGAATACAATTTNELYCWGANDAGQAGQPAAESVGVSKVAIAGASEIAVGDKVTCARRGNGTLWCFGRSDLLGADLTGADPHPAPAQVLGDDGTPLGGLSQIAVGYRHACTAENYATSNPASGAVWCFGENGDNQLGVAGTSPRARKIPDLAGVINLAGGRAHTCAVALLPSRALWCFGANNAGQLGLGDRTDRAVPTAVPQMSASRAVAWGDVTCVKSPNAQGWCFGAGSSGQVGNGLLREAEPVAQVVYDNNGILPAASFATNGTASCAATTSGAVSCWGLRTLTSFGEGPVLGYPGKHVLD</sequence>
<dbReference type="GO" id="GO:0005737">
    <property type="term" value="C:cytoplasm"/>
    <property type="evidence" value="ECO:0007669"/>
    <property type="project" value="TreeGrafter"/>
</dbReference>
<dbReference type="PROSITE" id="PS50853">
    <property type="entry name" value="FN3"/>
    <property type="match status" value="2"/>
</dbReference>
<dbReference type="EMBL" id="PVZG01000002">
    <property type="protein sequence ID" value="PRY32173.1"/>
    <property type="molecule type" value="Genomic_DNA"/>
</dbReference>
<dbReference type="InterPro" id="IPR013783">
    <property type="entry name" value="Ig-like_fold"/>
</dbReference>
<accession>A0A2T0SFP5</accession>
<feature type="domain" description="Fibronectin type-III" evidence="3">
    <location>
        <begin position="295"/>
        <end position="383"/>
    </location>
</feature>
<dbReference type="GO" id="GO:0000272">
    <property type="term" value="P:polysaccharide catabolic process"/>
    <property type="evidence" value="ECO:0007669"/>
    <property type="project" value="UniProtKB-KW"/>
</dbReference>
<dbReference type="Pfam" id="PF00415">
    <property type="entry name" value="RCC1"/>
    <property type="match status" value="2"/>
</dbReference>
<keyword evidence="1" id="KW-0378">Hydrolase</keyword>
<keyword evidence="1" id="KW-0326">Glycosidase</keyword>
<dbReference type="PANTHER" id="PTHR45982:SF1">
    <property type="entry name" value="REGULATOR OF CHROMOSOME CONDENSATION"/>
    <property type="match status" value="1"/>
</dbReference>
<dbReference type="InterPro" id="IPR003961">
    <property type="entry name" value="FN3_dom"/>
</dbReference>
<dbReference type="SUPFAM" id="SSF49265">
    <property type="entry name" value="Fibronectin type III"/>
    <property type="match status" value="3"/>
</dbReference>
<keyword evidence="5" id="KW-1185">Reference proteome</keyword>
<dbReference type="SMART" id="SM00060">
    <property type="entry name" value="FN3"/>
    <property type="match status" value="7"/>
</dbReference>
<comment type="caution">
    <text evidence="4">The sequence shown here is derived from an EMBL/GenBank/DDBJ whole genome shotgun (WGS) entry which is preliminary data.</text>
</comment>
<dbReference type="Gene3D" id="2.60.40.10">
    <property type="entry name" value="Immunoglobulins"/>
    <property type="match status" value="6"/>
</dbReference>
<dbReference type="GO" id="GO:0016798">
    <property type="term" value="F:hydrolase activity, acting on glycosyl bonds"/>
    <property type="evidence" value="ECO:0007669"/>
    <property type="project" value="UniProtKB-KW"/>
</dbReference>
<evidence type="ECO:0000259" key="3">
    <source>
        <dbReference type="PROSITE" id="PS50853"/>
    </source>
</evidence>
<reference evidence="4 5" key="1">
    <citation type="submission" date="2018-03" db="EMBL/GenBank/DDBJ databases">
        <title>Genomic Encyclopedia of Archaeal and Bacterial Type Strains, Phase II (KMG-II): from individual species to whole genera.</title>
        <authorList>
            <person name="Goeker M."/>
        </authorList>
    </citation>
    <scope>NUCLEOTIDE SEQUENCE [LARGE SCALE GENOMIC DNA]</scope>
    <source>
        <strain evidence="4 5">DSM 45348</strain>
    </source>
</reference>
<dbReference type="Gene3D" id="2.130.10.30">
    <property type="entry name" value="Regulator of chromosome condensation 1/beta-lactamase-inhibitor protein II"/>
    <property type="match status" value="4"/>
</dbReference>
<dbReference type="SUPFAM" id="SSF50985">
    <property type="entry name" value="RCC1/BLIP-II"/>
    <property type="match status" value="2"/>
</dbReference>
<keyword evidence="2" id="KW-0624">Polysaccharide degradation</keyword>